<dbReference type="InterPro" id="IPR051262">
    <property type="entry name" value="SMP-30/CGR1_Lactonase"/>
</dbReference>
<evidence type="ECO:0000259" key="2">
    <source>
        <dbReference type="Pfam" id="PF08450"/>
    </source>
</evidence>
<name>A0A6J8CHT9_MYTCO</name>
<keyword evidence="4" id="KW-1185">Reference proteome</keyword>
<gene>
    <name evidence="3" type="ORF">MCOR_30641</name>
</gene>
<reference evidence="3 4" key="1">
    <citation type="submission" date="2020-06" db="EMBL/GenBank/DDBJ databases">
        <authorList>
            <person name="Li R."/>
            <person name="Bekaert M."/>
        </authorList>
    </citation>
    <scope>NUCLEOTIDE SEQUENCE [LARGE SCALE GENOMIC DNA]</scope>
    <source>
        <strain evidence="4">wild</strain>
    </source>
</reference>
<dbReference type="PANTHER" id="PTHR47572:SF4">
    <property type="entry name" value="LACTONASE DRP35"/>
    <property type="match status" value="1"/>
</dbReference>
<dbReference type="EMBL" id="CACVKT020005600">
    <property type="protein sequence ID" value="CAC5396038.1"/>
    <property type="molecule type" value="Genomic_DNA"/>
</dbReference>
<evidence type="ECO:0000313" key="4">
    <source>
        <dbReference type="Proteomes" id="UP000507470"/>
    </source>
</evidence>
<dbReference type="Pfam" id="PF08450">
    <property type="entry name" value="SGL"/>
    <property type="match status" value="1"/>
</dbReference>
<dbReference type="Gene3D" id="2.120.10.30">
    <property type="entry name" value="TolB, C-terminal domain"/>
    <property type="match status" value="1"/>
</dbReference>
<sequence length="313" mass="34302">MADTVTGAPKSSQPEFTKIVDKLLGSEGPVFDKNGNFYMVAPEVEKDGAFAGQILKIDLSTCKATVICEPVIDSNGGVPAGCQCDKDNIIWIADMRLGILTMDQSGQFKQFCKVDKDGNVMQGCNDCSFDYDGNLWVTAPAGEISPYPFRRSTEEPFGSVYCVTNKKEVIKVDTGYKFSNGIAVQHKQDGKPWKVIVAETFTKSLWAYDILGSGKVGQKTLWGKLPGDLEGGPDGMDFDEAGNLIVAHWGSSHLEVFGPDGGSPHTRIKCPFSKPSNVHFQPGTSTVYVTEHEFHGLWKFQWEHPGKPQYCDV</sequence>
<organism evidence="3 4">
    <name type="scientific">Mytilus coruscus</name>
    <name type="common">Sea mussel</name>
    <dbReference type="NCBI Taxonomy" id="42192"/>
    <lineage>
        <taxon>Eukaryota</taxon>
        <taxon>Metazoa</taxon>
        <taxon>Spiralia</taxon>
        <taxon>Lophotrochozoa</taxon>
        <taxon>Mollusca</taxon>
        <taxon>Bivalvia</taxon>
        <taxon>Autobranchia</taxon>
        <taxon>Pteriomorphia</taxon>
        <taxon>Mytilida</taxon>
        <taxon>Mytiloidea</taxon>
        <taxon>Mytilidae</taxon>
        <taxon>Mytilinae</taxon>
        <taxon>Mytilus</taxon>
    </lineage>
</organism>
<evidence type="ECO:0000256" key="1">
    <source>
        <dbReference type="ARBA" id="ARBA00022801"/>
    </source>
</evidence>
<dbReference type="Proteomes" id="UP000507470">
    <property type="component" value="Unassembled WGS sequence"/>
</dbReference>
<keyword evidence="1" id="KW-0378">Hydrolase</keyword>
<dbReference type="SUPFAM" id="SSF63829">
    <property type="entry name" value="Calcium-dependent phosphotriesterase"/>
    <property type="match status" value="1"/>
</dbReference>
<dbReference type="InterPro" id="IPR013658">
    <property type="entry name" value="SGL"/>
</dbReference>
<dbReference type="PANTHER" id="PTHR47572">
    <property type="entry name" value="LIPOPROTEIN-RELATED"/>
    <property type="match status" value="1"/>
</dbReference>
<feature type="domain" description="SMP-30/Gluconolactonase/LRE-like region" evidence="2">
    <location>
        <begin position="26"/>
        <end position="291"/>
    </location>
</feature>
<evidence type="ECO:0000313" key="3">
    <source>
        <dbReference type="EMBL" id="CAC5396038.1"/>
    </source>
</evidence>
<protein>
    <submittedName>
        <fullName evidence="3">Diisopropyl-fluorophosphatase</fullName>
    </submittedName>
</protein>
<dbReference type="InterPro" id="IPR011042">
    <property type="entry name" value="6-blade_b-propeller_TolB-like"/>
</dbReference>
<dbReference type="AlphaFoldDB" id="A0A6J8CHT9"/>
<dbReference type="GO" id="GO:0016787">
    <property type="term" value="F:hydrolase activity"/>
    <property type="evidence" value="ECO:0007669"/>
    <property type="project" value="UniProtKB-KW"/>
</dbReference>
<dbReference type="OrthoDB" id="423498at2759"/>
<proteinExistence type="predicted"/>
<accession>A0A6J8CHT9</accession>